<evidence type="ECO:0000313" key="5">
    <source>
        <dbReference type="Proteomes" id="UP000294850"/>
    </source>
</evidence>
<sequence length="382" mass="43287">MRILNICAYTWAIGGPARIIYDHTTEVLAQGHQVDILSPMTPGEKSYPLPAGARLIECPRSTPISNYYREFSIAMYRYLKAHIQEYDVIHMHGIWHFGSLAPFLLPNHAVLVITIHGLLDHWAVNHSKWKKQLVTLLYQKRLLGKADLIQINNTDEEQDVIRYLGYRPKNMVIVPNGMKASEYANLPEKGIFRSKYGIATDKRMILFMGRLNIKKGLDLLLPAFLKIHEQVPEAVLVLAGPDDGYQTQTENFIKAHCLENKIKLVGMLTDTVKKEALSDADMFALPSYSEGFSIAVLEAMTSKVPTLVSDRVGFGDYIKRYEAAYLAPLTVEGVAEGLLKILQDQNYAETRVKSAYRMVTENFDIKVVANQLLEEYKKVKKI</sequence>
<accession>A0A4R5E182</accession>
<dbReference type="InterPro" id="IPR001296">
    <property type="entry name" value="Glyco_trans_1"/>
</dbReference>
<keyword evidence="1 4" id="KW-0808">Transferase</keyword>
<dbReference type="GO" id="GO:0016757">
    <property type="term" value="F:glycosyltransferase activity"/>
    <property type="evidence" value="ECO:0007669"/>
    <property type="project" value="InterPro"/>
</dbReference>
<dbReference type="Proteomes" id="UP000294850">
    <property type="component" value="Unassembled WGS sequence"/>
</dbReference>
<dbReference type="PANTHER" id="PTHR46401">
    <property type="entry name" value="GLYCOSYLTRANSFERASE WBBK-RELATED"/>
    <property type="match status" value="1"/>
</dbReference>
<dbReference type="Pfam" id="PF00534">
    <property type="entry name" value="Glycos_transf_1"/>
    <property type="match status" value="1"/>
</dbReference>
<dbReference type="AlphaFoldDB" id="A0A4R5E182"/>
<name>A0A4R5E182_9BACT</name>
<dbReference type="OrthoDB" id="9790710at2"/>
<proteinExistence type="predicted"/>
<evidence type="ECO:0000256" key="1">
    <source>
        <dbReference type="ARBA" id="ARBA00022679"/>
    </source>
</evidence>
<feature type="domain" description="Glycosyl transferase family 1" evidence="2">
    <location>
        <begin position="192"/>
        <end position="357"/>
    </location>
</feature>
<keyword evidence="5" id="KW-1185">Reference proteome</keyword>
<protein>
    <submittedName>
        <fullName evidence="4">Glycosyltransferase</fullName>
    </submittedName>
</protein>
<dbReference type="GO" id="GO:0009103">
    <property type="term" value="P:lipopolysaccharide biosynthetic process"/>
    <property type="evidence" value="ECO:0007669"/>
    <property type="project" value="TreeGrafter"/>
</dbReference>
<evidence type="ECO:0000259" key="3">
    <source>
        <dbReference type="Pfam" id="PF13439"/>
    </source>
</evidence>
<reference evidence="4 5" key="1">
    <citation type="submission" date="2019-03" db="EMBL/GenBank/DDBJ databases">
        <title>Dyadobacter AR-3-6 sp. nov., isolated from arctic soil.</title>
        <authorList>
            <person name="Chaudhary D.K."/>
        </authorList>
    </citation>
    <scope>NUCLEOTIDE SEQUENCE [LARGE SCALE GENOMIC DNA]</scope>
    <source>
        <strain evidence="4 5">AR-3-6</strain>
    </source>
</reference>
<feature type="domain" description="Glycosyltransferase subfamily 4-like N-terminal" evidence="3">
    <location>
        <begin position="13"/>
        <end position="178"/>
    </location>
</feature>
<dbReference type="Pfam" id="PF13439">
    <property type="entry name" value="Glyco_transf_4"/>
    <property type="match status" value="1"/>
</dbReference>
<dbReference type="RefSeq" id="WP_131957329.1">
    <property type="nucleotide sequence ID" value="NZ_SMFL01000002.1"/>
</dbReference>
<evidence type="ECO:0000259" key="2">
    <source>
        <dbReference type="Pfam" id="PF00534"/>
    </source>
</evidence>
<dbReference type="PANTHER" id="PTHR46401:SF2">
    <property type="entry name" value="GLYCOSYLTRANSFERASE WBBK-RELATED"/>
    <property type="match status" value="1"/>
</dbReference>
<evidence type="ECO:0000313" key="4">
    <source>
        <dbReference type="EMBL" id="TDE17463.1"/>
    </source>
</evidence>
<dbReference type="Gene3D" id="3.40.50.2000">
    <property type="entry name" value="Glycogen Phosphorylase B"/>
    <property type="match status" value="2"/>
</dbReference>
<organism evidence="4 5">
    <name type="scientific">Dyadobacter psychrotolerans</name>
    <dbReference type="NCBI Taxonomy" id="2541721"/>
    <lineage>
        <taxon>Bacteria</taxon>
        <taxon>Pseudomonadati</taxon>
        <taxon>Bacteroidota</taxon>
        <taxon>Cytophagia</taxon>
        <taxon>Cytophagales</taxon>
        <taxon>Spirosomataceae</taxon>
        <taxon>Dyadobacter</taxon>
    </lineage>
</organism>
<dbReference type="InterPro" id="IPR028098">
    <property type="entry name" value="Glyco_trans_4-like_N"/>
</dbReference>
<comment type="caution">
    <text evidence="4">The sequence shown here is derived from an EMBL/GenBank/DDBJ whole genome shotgun (WGS) entry which is preliminary data.</text>
</comment>
<dbReference type="EMBL" id="SMFL01000002">
    <property type="protein sequence ID" value="TDE17463.1"/>
    <property type="molecule type" value="Genomic_DNA"/>
</dbReference>
<gene>
    <name evidence="4" type="ORF">E0F88_06125</name>
</gene>
<dbReference type="SUPFAM" id="SSF53756">
    <property type="entry name" value="UDP-Glycosyltransferase/glycogen phosphorylase"/>
    <property type="match status" value="1"/>
</dbReference>